<evidence type="ECO:0000256" key="2">
    <source>
        <dbReference type="ARBA" id="ARBA00023315"/>
    </source>
</evidence>
<dbReference type="InterPro" id="IPR000182">
    <property type="entry name" value="GNAT_dom"/>
</dbReference>
<protein>
    <submittedName>
        <fullName evidence="4">GNAT family N-acetyltransferase</fullName>
    </submittedName>
</protein>
<dbReference type="PROSITE" id="PS51186">
    <property type="entry name" value="GNAT"/>
    <property type="match status" value="1"/>
</dbReference>
<dbReference type="SUPFAM" id="SSF55729">
    <property type="entry name" value="Acyl-CoA N-acyltransferases (Nat)"/>
    <property type="match status" value="1"/>
</dbReference>
<dbReference type="RefSeq" id="WP_075045203.1">
    <property type="nucleotide sequence ID" value="NZ_CP018743.1"/>
</dbReference>
<sequence>MRIRPTLEQDIQWLPGVERSAAQAFAARPALAWLAQGDVMDCGTHQAFVEAGGSWVAEGPDGRILGFACARLEDQALHLHEVSVRREAQGQGVGRKLLQQVVDAARQAGVRELTLTTFADVPWNAPFYARLGFEVIDEGLLDARLQQILAEERAHGLEGRCAMRLGLDI</sequence>
<dbReference type="EMBL" id="CP018743">
    <property type="protein sequence ID" value="APO82460.1"/>
    <property type="molecule type" value="Genomic_DNA"/>
</dbReference>
<evidence type="ECO:0000259" key="3">
    <source>
        <dbReference type="PROSITE" id="PS51186"/>
    </source>
</evidence>
<evidence type="ECO:0000313" key="5">
    <source>
        <dbReference type="Proteomes" id="UP000185146"/>
    </source>
</evidence>
<dbReference type="AlphaFoldDB" id="A0A1L5PQL9"/>
<keyword evidence="2" id="KW-0012">Acyltransferase</keyword>
<accession>A0A1L5PQL9</accession>
<dbReference type="PANTHER" id="PTHR43800">
    <property type="entry name" value="PEPTIDYL-LYSINE N-ACETYLTRANSFERASE YJAB"/>
    <property type="match status" value="1"/>
</dbReference>
<dbReference type="InterPro" id="IPR016181">
    <property type="entry name" value="Acyl_CoA_acyltransferase"/>
</dbReference>
<evidence type="ECO:0000313" key="4">
    <source>
        <dbReference type="EMBL" id="APO82460.1"/>
    </source>
</evidence>
<dbReference type="GO" id="GO:0016747">
    <property type="term" value="F:acyltransferase activity, transferring groups other than amino-acyl groups"/>
    <property type="evidence" value="ECO:0007669"/>
    <property type="project" value="InterPro"/>
</dbReference>
<proteinExistence type="predicted"/>
<dbReference type="PANTHER" id="PTHR43800:SF1">
    <property type="entry name" value="PEPTIDYL-LYSINE N-ACETYLTRANSFERASE YJAB"/>
    <property type="match status" value="1"/>
</dbReference>
<dbReference type="Proteomes" id="UP000185146">
    <property type="component" value="Chromosome"/>
</dbReference>
<reference evidence="4 5" key="1">
    <citation type="submission" date="2016-12" db="EMBL/GenBank/DDBJ databases">
        <title>Draft Genome Sequence of Mercury Resistant Pseudomonas DRA525.</title>
        <authorList>
            <person name="Drace K.M."/>
        </authorList>
    </citation>
    <scope>NUCLEOTIDE SEQUENCE [LARGE SCALE GENOMIC DNA]</scope>
    <source>
        <strain evidence="4 5">DRA525</strain>
    </source>
</reference>
<gene>
    <name evidence="4" type="ORF">BL240_13760</name>
</gene>
<dbReference type="Pfam" id="PF00583">
    <property type="entry name" value="Acetyltransf_1"/>
    <property type="match status" value="1"/>
</dbReference>
<dbReference type="Gene3D" id="3.40.630.30">
    <property type="match status" value="1"/>
</dbReference>
<dbReference type="CDD" id="cd04301">
    <property type="entry name" value="NAT_SF"/>
    <property type="match status" value="1"/>
</dbReference>
<evidence type="ECO:0000256" key="1">
    <source>
        <dbReference type="ARBA" id="ARBA00022679"/>
    </source>
</evidence>
<feature type="domain" description="N-acetyltransferase" evidence="3">
    <location>
        <begin position="1"/>
        <end position="168"/>
    </location>
</feature>
<keyword evidence="1 4" id="KW-0808">Transferase</keyword>
<name>A0A1L5PQL9_PSEPU</name>
<organism evidence="4 5">
    <name type="scientific">Pseudomonas putida</name>
    <name type="common">Arthrobacter siderocapsulatus</name>
    <dbReference type="NCBI Taxonomy" id="303"/>
    <lineage>
        <taxon>Bacteria</taxon>
        <taxon>Pseudomonadati</taxon>
        <taxon>Pseudomonadota</taxon>
        <taxon>Gammaproteobacteria</taxon>
        <taxon>Pseudomonadales</taxon>
        <taxon>Pseudomonadaceae</taxon>
        <taxon>Pseudomonas</taxon>
    </lineage>
</organism>